<keyword evidence="2" id="KW-1185">Reference proteome</keyword>
<organism evidence="1 2">
    <name type="scientific">Nostoc azollae (strain 0708)</name>
    <name type="common">Anabaena azollae (strain 0708)</name>
    <dbReference type="NCBI Taxonomy" id="551115"/>
    <lineage>
        <taxon>Bacteria</taxon>
        <taxon>Bacillati</taxon>
        <taxon>Cyanobacteriota</taxon>
        <taxon>Cyanophyceae</taxon>
        <taxon>Nostocales</taxon>
        <taxon>Nostocaceae</taxon>
        <taxon>Trichormus</taxon>
    </lineage>
</organism>
<dbReference type="AlphaFoldDB" id="D7DY61"/>
<dbReference type="STRING" id="551115.Aazo_2483"/>
<dbReference type="eggNOG" id="ENOG5030N7I">
    <property type="taxonomic scope" value="Bacteria"/>
</dbReference>
<proteinExistence type="predicted"/>
<sequence length="85" mass="10202">MSSYIHCPRNSVTPHLSGDQIPDSSLCNFCWYEYCFCWFQYCLNEWYEMQTQHDSAKFTEKTRCSPISKLTIYVYLNTNKIQLCF</sequence>
<evidence type="ECO:0000313" key="1">
    <source>
        <dbReference type="EMBL" id="ADI64389.1"/>
    </source>
</evidence>
<dbReference type="EMBL" id="CP002059">
    <property type="protein sequence ID" value="ADI64389.1"/>
    <property type="molecule type" value="Genomic_DNA"/>
</dbReference>
<gene>
    <name evidence="1" type="ordered locus">Aazo_2483</name>
</gene>
<dbReference type="KEGG" id="naz:Aazo_2483"/>
<dbReference type="HOGENOM" id="CLU_2509374_0_0_3"/>
<dbReference type="Proteomes" id="UP000001511">
    <property type="component" value="Chromosome"/>
</dbReference>
<evidence type="ECO:0000313" key="2">
    <source>
        <dbReference type="Proteomes" id="UP000001511"/>
    </source>
</evidence>
<reference evidence="1 2" key="1">
    <citation type="journal article" date="2010" name="PLoS ONE">
        <title>Genome erosion in a nitrogen-fixing vertically transmitted endosymbiotic multicellular cyanobacterium.</title>
        <authorList>
            <person name="Ran L."/>
            <person name="Larsson J."/>
            <person name="Vigil-Stenman T."/>
            <person name="Nylander J.A."/>
            <person name="Ininbergs K."/>
            <person name="Zheng W.W."/>
            <person name="Lapidus A."/>
            <person name="Lowry S."/>
            <person name="Haselkorn R."/>
            <person name="Bergman B."/>
        </authorList>
    </citation>
    <scope>NUCLEOTIDE SEQUENCE [LARGE SCALE GENOMIC DNA]</scope>
    <source>
        <strain evidence="1 2">0708</strain>
    </source>
</reference>
<name>D7DY61_NOSA0</name>
<accession>D7DY61</accession>
<protein>
    <submittedName>
        <fullName evidence="1">Uncharacterized protein</fullName>
    </submittedName>
</protein>